<comment type="caution">
    <text evidence="1">The sequence shown here is derived from an EMBL/GenBank/DDBJ whole genome shotgun (WGS) entry which is preliminary data.</text>
</comment>
<sequence length="291" mass="33603">MYVLYLDVLFFINWIMNSMVFLIATLMLNEPLQLRRLGLAGGMAAALYCLVVSVPFLQDIPALVYTLILPSLSILYLYKPRHITIFIKRWLLCQGLAFLLGGTTFSLWYMLGYKGNFEEISILYLLGIAGSVTLVIYMSFYSIRKHWILPHFEYRVKMLHQGRIGEFQAVVDTGNMLYTPFKHQAVSVVTYAAIESLLTEEEYLFVKNYMGQKNWEELEQIPKGITLIPFNSVGCKSGFLIGIEMEEIYVYRHNKRQDFKRCIVGISPTSFFSDKAYNTLLHPEFIVDKGE</sequence>
<reference evidence="1" key="1">
    <citation type="submission" date="2017-10" db="EMBL/GenBank/DDBJ databases">
        <title>Genome sequence of cellulolytic Lachnospiraceae bacterium XHS1971 isolated from hotspring sediment.</title>
        <authorList>
            <person name="Vasudevan G."/>
            <person name="Joshi A.J."/>
            <person name="Hivarkar S."/>
            <person name="Lanjekar V.B."/>
            <person name="Dhakephalkar P.K."/>
            <person name="Dagar S."/>
        </authorList>
    </citation>
    <scope>NUCLEOTIDE SEQUENCE</scope>
    <source>
        <strain evidence="1">XHS1971</strain>
    </source>
</reference>
<proteinExistence type="predicted"/>
<protein>
    <submittedName>
        <fullName evidence="1">Uncharacterized protein</fullName>
    </submittedName>
</protein>
<evidence type="ECO:0000313" key="1">
    <source>
        <dbReference type="EMBL" id="PHV71095.1"/>
    </source>
</evidence>
<gene>
    <name evidence="1" type="ORF">CS063_07125</name>
</gene>
<keyword evidence="2" id="KW-1185">Reference proteome</keyword>
<accession>A0AC61DE04</accession>
<dbReference type="Proteomes" id="UP000224460">
    <property type="component" value="Unassembled WGS sequence"/>
</dbReference>
<organism evidence="1 2">
    <name type="scientific">Sporanaerobium hydrogeniformans</name>
    <dbReference type="NCBI Taxonomy" id="3072179"/>
    <lineage>
        <taxon>Bacteria</taxon>
        <taxon>Bacillati</taxon>
        <taxon>Bacillota</taxon>
        <taxon>Clostridia</taxon>
        <taxon>Lachnospirales</taxon>
        <taxon>Lachnospiraceae</taxon>
        <taxon>Sporanaerobium</taxon>
    </lineage>
</organism>
<name>A0AC61DE04_9FIRM</name>
<evidence type="ECO:0000313" key="2">
    <source>
        <dbReference type="Proteomes" id="UP000224460"/>
    </source>
</evidence>
<dbReference type="EMBL" id="PEDL01000005">
    <property type="protein sequence ID" value="PHV71095.1"/>
    <property type="molecule type" value="Genomic_DNA"/>
</dbReference>